<organism evidence="1">
    <name type="scientific">Methylophaga aminisulfidivorans</name>
    <dbReference type="NCBI Taxonomy" id="230105"/>
    <lineage>
        <taxon>Bacteria</taxon>
        <taxon>Pseudomonadati</taxon>
        <taxon>Pseudomonadota</taxon>
        <taxon>Gammaproteobacteria</taxon>
        <taxon>Thiotrichales</taxon>
        <taxon>Piscirickettsiaceae</taxon>
        <taxon>Methylophaga</taxon>
    </lineage>
</organism>
<feature type="non-terminal residue" evidence="1">
    <location>
        <position position="86"/>
    </location>
</feature>
<evidence type="ECO:0000313" key="1">
    <source>
        <dbReference type="EMBL" id="HEC74787.1"/>
    </source>
</evidence>
<dbReference type="Gene3D" id="3.20.20.450">
    <property type="entry name" value="EAL domain"/>
    <property type="match status" value="1"/>
</dbReference>
<sequence length="86" mass="9970">MNYIMHIEQEALPICFHGQKIVNVDSKVISIEMLSRINHEMWQNNIESFIESLSIRDKLSLTLEQITNAAKVYQQLKIPVSINVDN</sequence>
<comment type="caution">
    <text evidence="1">The sequence shown here is derived from an EMBL/GenBank/DDBJ whole genome shotgun (WGS) entry which is preliminary data.</text>
</comment>
<accession>A0A7C1ZS70</accession>
<name>A0A7C1ZS70_9GAMM</name>
<dbReference type="EMBL" id="DRHY01000230">
    <property type="protein sequence ID" value="HEC74787.1"/>
    <property type="molecule type" value="Genomic_DNA"/>
</dbReference>
<dbReference type="AlphaFoldDB" id="A0A7C1ZS70"/>
<dbReference type="InterPro" id="IPR035919">
    <property type="entry name" value="EAL_sf"/>
</dbReference>
<proteinExistence type="predicted"/>
<dbReference type="Proteomes" id="UP000886384">
    <property type="component" value="Unassembled WGS sequence"/>
</dbReference>
<reference evidence="1" key="1">
    <citation type="journal article" date="2020" name="mSystems">
        <title>Genome- and Community-Level Interaction Insights into Carbon Utilization and Element Cycling Functions of Hydrothermarchaeota in Hydrothermal Sediment.</title>
        <authorList>
            <person name="Zhou Z."/>
            <person name="Liu Y."/>
            <person name="Xu W."/>
            <person name="Pan J."/>
            <person name="Luo Z.H."/>
            <person name="Li M."/>
        </authorList>
    </citation>
    <scope>NUCLEOTIDE SEQUENCE [LARGE SCALE GENOMIC DNA]</scope>
    <source>
        <strain evidence="1">HyVt-380</strain>
    </source>
</reference>
<gene>
    <name evidence="1" type="ORF">ENI26_10530</name>
</gene>
<protein>
    <submittedName>
        <fullName evidence="1">Uncharacterized protein</fullName>
    </submittedName>
</protein>